<evidence type="ECO:0000256" key="1">
    <source>
        <dbReference type="SAM" id="Phobius"/>
    </source>
</evidence>
<organism evidence="2 3">
    <name type="scientific">Bacteroides intestinalis</name>
    <dbReference type="NCBI Taxonomy" id="329854"/>
    <lineage>
        <taxon>Bacteria</taxon>
        <taxon>Pseudomonadati</taxon>
        <taxon>Bacteroidota</taxon>
        <taxon>Bacteroidia</taxon>
        <taxon>Bacteroidales</taxon>
        <taxon>Bacteroidaceae</taxon>
        <taxon>Bacteroides</taxon>
    </lineage>
</organism>
<dbReference type="EMBL" id="QRPE01000014">
    <property type="protein sequence ID" value="RHL92155.1"/>
    <property type="molecule type" value="Genomic_DNA"/>
</dbReference>
<accession>A0A415N883</accession>
<evidence type="ECO:0000313" key="2">
    <source>
        <dbReference type="EMBL" id="RHL92155.1"/>
    </source>
</evidence>
<sequence>MDIWLTIGVAYAILTLSAIVWIIVEHVKHKNAKRVDDDDDDLFGKTLALWVRILISLLLPLLVLALPLFAVALPFIVISALKKSIIEIDQSPYLQGTEDCIRFIKCEMLLRIGL</sequence>
<evidence type="ECO:0000313" key="3">
    <source>
        <dbReference type="Proteomes" id="UP000285013"/>
    </source>
</evidence>
<keyword evidence="1" id="KW-0812">Transmembrane</keyword>
<comment type="caution">
    <text evidence="2">The sequence shown here is derived from an EMBL/GenBank/DDBJ whole genome shotgun (WGS) entry which is preliminary data.</text>
</comment>
<reference evidence="2 3" key="1">
    <citation type="submission" date="2018-08" db="EMBL/GenBank/DDBJ databases">
        <title>A genome reference for cultivated species of the human gut microbiota.</title>
        <authorList>
            <person name="Zou Y."/>
            <person name="Xue W."/>
            <person name="Luo G."/>
        </authorList>
    </citation>
    <scope>NUCLEOTIDE SEQUENCE [LARGE SCALE GENOMIC DNA]</scope>
    <source>
        <strain evidence="2 3">AF36-16BH</strain>
    </source>
</reference>
<feature type="transmembrane region" description="Helical" evidence="1">
    <location>
        <begin position="53"/>
        <end position="81"/>
    </location>
</feature>
<protein>
    <submittedName>
        <fullName evidence="2">Uncharacterized protein</fullName>
    </submittedName>
</protein>
<proteinExistence type="predicted"/>
<keyword evidence="1" id="KW-1133">Transmembrane helix</keyword>
<name>A0A415N883_9BACE</name>
<keyword evidence="1" id="KW-0472">Membrane</keyword>
<feature type="transmembrane region" description="Helical" evidence="1">
    <location>
        <begin position="6"/>
        <end position="24"/>
    </location>
</feature>
<dbReference type="AlphaFoldDB" id="A0A415N883"/>
<dbReference type="Proteomes" id="UP000285013">
    <property type="component" value="Unassembled WGS sequence"/>
</dbReference>
<gene>
    <name evidence="2" type="ORF">DWZ95_12710</name>
</gene>